<gene>
    <name evidence="2" type="ORF">VF08_01060</name>
</gene>
<evidence type="ECO:0000313" key="2">
    <source>
        <dbReference type="EMBL" id="PHK07222.1"/>
    </source>
</evidence>
<proteinExistence type="predicted"/>
<dbReference type="AlphaFoldDB" id="A0A9Q5ZH61"/>
<accession>A0A9Q5ZH61</accession>
<dbReference type="InterPro" id="IPR003115">
    <property type="entry name" value="ParB_N"/>
</dbReference>
<organism evidence="2 3">
    <name type="scientific">Nostoc linckia z8</name>
    <dbReference type="NCBI Taxonomy" id="1628746"/>
    <lineage>
        <taxon>Bacteria</taxon>
        <taxon>Bacillati</taxon>
        <taxon>Cyanobacteriota</taxon>
        <taxon>Cyanophyceae</taxon>
        <taxon>Nostocales</taxon>
        <taxon>Nostocaceae</taxon>
        <taxon>Nostoc</taxon>
    </lineage>
</organism>
<dbReference type="InterPro" id="IPR036086">
    <property type="entry name" value="ParB/Sulfiredoxin_sf"/>
</dbReference>
<dbReference type="SMART" id="SM00470">
    <property type="entry name" value="ParB"/>
    <property type="match status" value="1"/>
</dbReference>
<sequence>MIDIKLVSLDKLEAWGKNPRQRDPERFEWIKMSLKKFGFVMPVYAREDGMLYSGHQRTGAARELGFTHVPVIYLPGYDEATERGINIVFNLCTNDHATKADFGKKAAMELSDLEKFQALPDATDPFPCLKQFDIKPIDFQEDLKPSEISNMTFLFAQTFCDLGVEIPIILNADNKIINGGPRLLAALSYGRIVHSAVKVTENSVAMQLFLNKITMSFDLQRAFGEELRYNSFFRRRNQAAQRTTFGVGFYHWVFGKEARNEGKAWLLKHMVKLEGDYRARFITEHGTTCIDFGAGRLDNTNKLQAAGITCIPFEPYAMKPNSDQISIVGARLIARRFLAWIATKPPIDSLFCSSVFNSVPFAEDREHLMVIFNFICSYGARLYLHTLSDSNLASRVFNNGLNASARADGAILLDTEPGLYINEILKVPKVQKFHSEEELIAQGKRYFHKVTYYPANGSSHGIKCEGSRKIEPILLVRALEFEFNLPYPGNQRMGLAKEAIEAFSSFTNLDLMKVKEDAETNRQVQSEEG</sequence>
<name>A0A9Q5ZH61_NOSLI</name>
<dbReference type="RefSeq" id="WP_099065915.1">
    <property type="nucleotide sequence ID" value="NZ_LAHD01000002.1"/>
</dbReference>
<feature type="domain" description="ParB-like N-terminal" evidence="1">
    <location>
        <begin position="5"/>
        <end position="91"/>
    </location>
</feature>
<dbReference type="SUPFAM" id="SSF110849">
    <property type="entry name" value="ParB/Sulfiredoxin"/>
    <property type="match status" value="1"/>
</dbReference>
<dbReference type="EMBL" id="LAHD01000002">
    <property type="protein sequence ID" value="PHK07222.1"/>
    <property type="molecule type" value="Genomic_DNA"/>
</dbReference>
<dbReference type="Gene3D" id="3.90.1530.10">
    <property type="entry name" value="Conserved hypothetical protein from pyrococcus furiosus pfu- 392566-001, ParB domain"/>
    <property type="match status" value="1"/>
</dbReference>
<evidence type="ECO:0000259" key="1">
    <source>
        <dbReference type="SMART" id="SM00470"/>
    </source>
</evidence>
<reference evidence="2 3" key="1">
    <citation type="submission" date="2015-02" db="EMBL/GenBank/DDBJ databases">
        <title>Nostoc linckia genome annotation.</title>
        <authorList>
            <person name="Zhou Z."/>
        </authorList>
    </citation>
    <scope>NUCLEOTIDE SEQUENCE [LARGE SCALE GENOMIC DNA]</scope>
    <source>
        <strain evidence="3">z8</strain>
    </source>
</reference>
<dbReference type="Proteomes" id="UP000222310">
    <property type="component" value="Unassembled WGS sequence"/>
</dbReference>
<dbReference type="GeneID" id="57092106"/>
<protein>
    <recommendedName>
        <fullName evidence="1">ParB-like N-terminal domain-containing protein</fullName>
    </recommendedName>
</protein>
<comment type="caution">
    <text evidence="2">The sequence shown here is derived from an EMBL/GenBank/DDBJ whole genome shotgun (WGS) entry which is preliminary data.</text>
</comment>
<evidence type="ECO:0000313" key="3">
    <source>
        <dbReference type="Proteomes" id="UP000222310"/>
    </source>
</evidence>